<keyword evidence="3" id="KW-1185">Reference proteome</keyword>
<evidence type="ECO:0000313" key="2">
    <source>
        <dbReference type="EMBL" id="KAF2808709.1"/>
    </source>
</evidence>
<name>A0A6A6YJG1_9PEZI</name>
<dbReference type="OrthoDB" id="3801350at2759"/>
<feature type="compositionally biased region" description="Basic and acidic residues" evidence="1">
    <location>
        <begin position="473"/>
        <end position="486"/>
    </location>
</feature>
<dbReference type="GeneID" id="54467383"/>
<dbReference type="RefSeq" id="XP_033575673.1">
    <property type="nucleotide sequence ID" value="XM_033726490.1"/>
</dbReference>
<dbReference type="EMBL" id="MU003702">
    <property type="protein sequence ID" value="KAF2808709.1"/>
    <property type="molecule type" value="Genomic_DNA"/>
</dbReference>
<sequence length="543" mass="58098">MGNTLSNRPDIQVAGHYRPVLTNCPCSPSSNLRLRSRSRSRSPSSHDYPSPRYHAALPLRGVGGPAPYRPSPGGGAFRSPRPPTPAAYGPRPRAAAAYPMASPHWSPAAAYPAQPYPQPQPQPQPYPQPPARQQQQPPYQPPYQPGPYQAQPQYQPQPRPPVAAHQPPPVQRDYARFPGDAFLDACFCKTACRCRQGTRVLYRSRRADGTMGEGEIRYELKEDVENGMAACGGDDGRGGKGRGDRGKGDRGCRERVKKSERKVLGRMEALERGRRRDVDELRRLVGMQGRRGEGFGGGGGGGGGGGMDPRMGRGMREMPFGMGGGGRNGFVGDPYGEMGAGGGGGPGDMYAGMGYEQDFGEESIPDHEFGANQAGRFAMGGGMPPRGARPPRGAGRRQSAMGAGPGMHDDGLDGGDPRGQFGNRGRGGQRGGRPQWGRRGLSGRGMRPGQPLDDSEGLAGNPGGEGEEWVSEDDSRRENADGRDGPAEPQQQQQQQQQQRPPPQARRSSRMGSGQGEAWREARGAMMDSVQDEEFGGGPGRTV</sequence>
<feature type="compositionally biased region" description="Basic and acidic residues" evidence="1">
    <location>
        <begin position="234"/>
        <end position="254"/>
    </location>
</feature>
<organism evidence="2">
    <name type="scientific">Mytilinidion resinicola</name>
    <dbReference type="NCBI Taxonomy" id="574789"/>
    <lineage>
        <taxon>Eukaryota</taxon>
        <taxon>Fungi</taxon>
        <taxon>Dikarya</taxon>
        <taxon>Ascomycota</taxon>
        <taxon>Pezizomycotina</taxon>
        <taxon>Dothideomycetes</taxon>
        <taxon>Pleosporomycetidae</taxon>
        <taxon>Mytilinidiales</taxon>
        <taxon>Mytilinidiaceae</taxon>
        <taxon>Mytilinidion</taxon>
    </lineage>
</organism>
<proteinExistence type="predicted"/>
<feature type="compositionally biased region" description="Low complexity" evidence="1">
    <location>
        <begin position="489"/>
        <end position="499"/>
    </location>
</feature>
<evidence type="ECO:0000313" key="3">
    <source>
        <dbReference type="Proteomes" id="UP000504636"/>
    </source>
</evidence>
<feature type="region of interest" description="Disordered" evidence="1">
    <location>
        <begin position="109"/>
        <end position="175"/>
    </location>
</feature>
<evidence type="ECO:0000313" key="4">
    <source>
        <dbReference type="RefSeq" id="XP_033575673.1"/>
    </source>
</evidence>
<dbReference type="AlphaFoldDB" id="A0A6A6YJG1"/>
<feature type="compositionally biased region" description="Low complexity" evidence="1">
    <location>
        <begin position="41"/>
        <end position="52"/>
    </location>
</feature>
<feature type="compositionally biased region" description="Pro residues" evidence="1">
    <location>
        <begin position="155"/>
        <end position="170"/>
    </location>
</feature>
<feature type="region of interest" description="Disordered" evidence="1">
    <location>
        <begin position="360"/>
        <end position="543"/>
    </location>
</feature>
<evidence type="ECO:0000256" key="1">
    <source>
        <dbReference type="SAM" id="MobiDB-lite"/>
    </source>
</evidence>
<gene>
    <name evidence="2 4" type="ORF">BDZ99DRAFT_532676</name>
</gene>
<feature type="compositionally biased region" description="Pro residues" evidence="1">
    <location>
        <begin position="114"/>
        <end position="130"/>
    </location>
</feature>
<protein>
    <submittedName>
        <fullName evidence="2 4">Uncharacterized protein</fullName>
    </submittedName>
</protein>
<accession>A0A6A6YJG1</accession>
<reference evidence="4" key="2">
    <citation type="submission" date="2020-04" db="EMBL/GenBank/DDBJ databases">
        <authorList>
            <consortium name="NCBI Genome Project"/>
        </authorList>
    </citation>
    <scope>NUCLEOTIDE SEQUENCE</scope>
    <source>
        <strain evidence="4">CBS 304.34</strain>
    </source>
</reference>
<dbReference type="Proteomes" id="UP000504636">
    <property type="component" value="Unplaced"/>
</dbReference>
<feature type="region of interest" description="Disordered" evidence="1">
    <location>
        <begin position="231"/>
        <end position="257"/>
    </location>
</feature>
<feature type="compositionally biased region" description="Gly residues" evidence="1">
    <location>
        <begin position="422"/>
        <end position="431"/>
    </location>
</feature>
<reference evidence="2 4" key="1">
    <citation type="journal article" date="2020" name="Stud. Mycol.">
        <title>101 Dothideomycetes genomes: a test case for predicting lifestyles and emergence of pathogens.</title>
        <authorList>
            <person name="Haridas S."/>
            <person name="Albert R."/>
            <person name="Binder M."/>
            <person name="Bloem J."/>
            <person name="Labutti K."/>
            <person name="Salamov A."/>
            <person name="Andreopoulos B."/>
            <person name="Baker S."/>
            <person name="Barry K."/>
            <person name="Bills G."/>
            <person name="Bluhm B."/>
            <person name="Cannon C."/>
            <person name="Castanera R."/>
            <person name="Culley D."/>
            <person name="Daum C."/>
            <person name="Ezra D."/>
            <person name="Gonzalez J."/>
            <person name="Henrissat B."/>
            <person name="Kuo A."/>
            <person name="Liang C."/>
            <person name="Lipzen A."/>
            <person name="Lutzoni F."/>
            <person name="Magnuson J."/>
            <person name="Mondo S."/>
            <person name="Nolan M."/>
            <person name="Ohm R."/>
            <person name="Pangilinan J."/>
            <person name="Park H.-J."/>
            <person name="Ramirez L."/>
            <person name="Alfaro M."/>
            <person name="Sun H."/>
            <person name="Tritt A."/>
            <person name="Yoshinaga Y."/>
            <person name="Zwiers L.-H."/>
            <person name="Turgeon B."/>
            <person name="Goodwin S."/>
            <person name="Spatafora J."/>
            <person name="Crous P."/>
            <person name="Grigoriev I."/>
        </authorList>
    </citation>
    <scope>NUCLEOTIDE SEQUENCE</scope>
    <source>
        <strain evidence="2 4">CBS 304.34</strain>
    </source>
</reference>
<reference evidence="4" key="3">
    <citation type="submission" date="2025-04" db="UniProtKB">
        <authorList>
            <consortium name="RefSeq"/>
        </authorList>
    </citation>
    <scope>IDENTIFICATION</scope>
    <source>
        <strain evidence="4">CBS 304.34</strain>
    </source>
</reference>
<feature type="region of interest" description="Disordered" evidence="1">
    <location>
        <begin position="26"/>
        <end position="92"/>
    </location>
</feature>